<evidence type="ECO:0000313" key="1">
    <source>
        <dbReference type="EMBL" id="QFY45045.1"/>
    </source>
</evidence>
<dbReference type="InParanoid" id="A0A5Q0BM88"/>
<evidence type="ECO:0000313" key="2">
    <source>
        <dbReference type="Proteomes" id="UP000325755"/>
    </source>
</evidence>
<keyword evidence="2" id="KW-1185">Reference proteome</keyword>
<dbReference type="KEGG" id="mmob:F6R98_10030"/>
<dbReference type="Proteomes" id="UP000325755">
    <property type="component" value="Chromosome"/>
</dbReference>
<name>A0A5Q0BM88_9GAMM</name>
<dbReference type="EMBL" id="CP044205">
    <property type="protein sequence ID" value="QFY45045.1"/>
    <property type="molecule type" value="Genomic_DNA"/>
</dbReference>
<organism evidence="1 2">
    <name type="scientific">Candidatus Methylospira mobilis</name>
    <dbReference type="NCBI Taxonomy" id="1808979"/>
    <lineage>
        <taxon>Bacteria</taxon>
        <taxon>Pseudomonadati</taxon>
        <taxon>Pseudomonadota</taxon>
        <taxon>Gammaproteobacteria</taxon>
        <taxon>Methylococcales</taxon>
        <taxon>Methylococcaceae</taxon>
        <taxon>Candidatus Methylospira</taxon>
    </lineage>
</organism>
<dbReference type="InterPro" id="IPR012338">
    <property type="entry name" value="Beta-lactam/transpept-like"/>
</dbReference>
<protein>
    <recommendedName>
        <fullName evidence="3">SpoIID/LytB domain-containing protein</fullName>
    </recommendedName>
</protein>
<gene>
    <name evidence="1" type="ORF">F6R98_10030</name>
</gene>
<accession>A0A5Q0BM88</accession>
<reference evidence="1 2" key="1">
    <citation type="submission" date="2019-09" db="EMBL/GenBank/DDBJ databases">
        <title>Ecophysiology of the spiral-shaped methanotroph Methylospira mobilis as revealed by the complete genome sequence.</title>
        <authorList>
            <person name="Oshkin I.Y."/>
            <person name="Dedysh S.N."/>
            <person name="Miroshnikov K."/>
            <person name="Danilova O.V."/>
            <person name="Hakobyan A."/>
            <person name="Liesack W."/>
        </authorList>
    </citation>
    <scope>NUCLEOTIDE SEQUENCE [LARGE SCALE GENOMIC DNA]</scope>
    <source>
        <strain evidence="1 2">Shm1</strain>
    </source>
</reference>
<dbReference type="AlphaFoldDB" id="A0A5Q0BM88"/>
<evidence type="ECO:0008006" key="3">
    <source>
        <dbReference type="Google" id="ProtNLM"/>
    </source>
</evidence>
<sequence>MILHPKGFRRCVFREASAAILFFGILAQQPALHQTGQAALSQLADRGYNIPSENDPVRVFPALTDGNFSGGHAGGWRPGSIYLRSYPRGNFDSSVYLRHELLHEASHRSCAGRLPLWAEEAAAMYFSGELAHKVATDAPSEQDRELLHAVVRRGANLGHSERETLGRLLMQTGWPESACAVSARLAALLGAPFDASGSSAFLLMSLSSGRILEISGDRKTRYPPGSLLKIPYAAALKQADPVSLGAELVTSNTDKLLGRQDQLDIDRLRLLLSPLKSQGAIDIHSVTAPDVAGFGNSRPNHSSSGEGLASLERTASTPIRAYLGERNADGIFPIEGTLNELALVLRISLLSKPFYFSGLNQNGVSPDSTLAAQSAPDKRLLQQLHALSKTGTVSDTNGNPLLGHLLVVWPAEHPVYLALFRQRGVPGAALLQRAAQQLAQWRQTHPVRYSSAKVRLLTLTPRSSWEAQQDCPALTAFNSRFSLCGQFRIVSSAKSSRSERWVSGILKEQSAGGPVILETDSESYADAVLAAEAQELKGAARAALRAIIVWNGSHGAHRHSDSASLCDTTHCMVFMGNAVPTKPEQQLSVTTDPRLLRYLDRLAGEAKLDWLSFAYGGDERWQRRLDGGELAVRLAEPTVLDVRRERRKDGAVLIHLLYPENEEVLGCEIFRNAFKLPSCPDAIEHLVSENAWIFSGAGAGHGQGMAVERAKALAEAGWSAEDILRDAYGKD</sequence>
<dbReference type="OrthoDB" id="5559181at2"/>
<proteinExistence type="predicted"/>
<dbReference type="SUPFAM" id="SSF56601">
    <property type="entry name" value="beta-lactamase/transpeptidase-like"/>
    <property type="match status" value="1"/>
</dbReference>